<accession>A0P7A8</accession>
<proteinExistence type="predicted"/>
<dbReference type="EMBL" id="AAUX01000001">
    <property type="protein sequence ID" value="EAV47418.1"/>
    <property type="molecule type" value="Genomic_DNA"/>
</dbReference>
<evidence type="ECO:0000313" key="2">
    <source>
        <dbReference type="Proteomes" id="UP000054262"/>
    </source>
</evidence>
<dbReference type="OrthoDB" id="5319641at2"/>
<comment type="caution">
    <text evidence="1">The sequence shown here is derived from an EMBL/GenBank/DDBJ whole genome shotgun (WGS) entry which is preliminary data.</text>
</comment>
<dbReference type="SUPFAM" id="SSF53756">
    <property type="entry name" value="UDP-Glycosyltransferase/glycogen phosphorylase"/>
    <property type="match status" value="1"/>
</dbReference>
<dbReference type="InterPro" id="IPR043148">
    <property type="entry name" value="TagF_C"/>
</dbReference>
<reference evidence="1 2" key="1">
    <citation type="submission" date="2006-11" db="EMBL/GenBank/DDBJ databases">
        <authorList>
            <person name="Giovannoni S."/>
            <person name="Vergin K."/>
            <person name="Ferriera S."/>
            <person name="Johnson J."/>
            <person name="Kravitz S."/>
            <person name="Beeson K."/>
            <person name="Sutton G."/>
            <person name="Rogers Y.-H."/>
            <person name="Friedman R."/>
            <person name="Frazier M."/>
            <person name="Venter J.C."/>
        </authorList>
    </citation>
    <scope>NUCLEOTIDE SEQUENCE [LARGE SCALE GENOMIC DNA]</scope>
    <source>
        <strain evidence="1 2">HTCC2181</strain>
    </source>
</reference>
<dbReference type="AlphaFoldDB" id="A0P7A8"/>
<gene>
    <name evidence="1" type="ORF">MB2181_05055</name>
</gene>
<sequence length="499" mass="56516">MFGLFSNFLKSPVLIVDEILLTELIESLLDWQEKKYSNLFMYEEVNFRAAFARYFYFSAINQPSALLPLIAASRDWAAQNKNQALLDLYKEIEILNGFKSEVNLILRGVVAYLKVCFMAMRSLMLSKERHLWNEDKKSIGFFVINPRFLIFFKETITAFKEHQKIIFSNDSNALNESILTVGASPQKLMSGSLSLLSIHIPIFHPLFFIYANILQAYTNMLATLSYSQPSVLVFAEGTSMQDEISSQAAKKLSIPTVRMQSGRGGVMHCGYRGMSFDKMLCWGEGFVQHYKRHSPRPVYEVTGTPLFNDLKKGGQSTNNFTIAIFTQPISKHISEQEYAALTNICTTVLKNLPDAKVIVRKHPVDSSTVFDLLSLQHPELVKLMPATEYTLTEVMNEVVCAVGFYSTTLSEAAACNVIPIIMKMREQHSMFPFPEEYGAAIIADGENATFDIISNIMKNPKKFLETREKMKSFSNHFFGINDGQSLQRVVESILRSTNT</sequence>
<keyword evidence="2" id="KW-1185">Reference proteome</keyword>
<dbReference type="Gene3D" id="3.40.50.12580">
    <property type="match status" value="1"/>
</dbReference>
<evidence type="ECO:0000313" key="1">
    <source>
        <dbReference type="EMBL" id="EAV47418.1"/>
    </source>
</evidence>
<organism evidence="1 2">
    <name type="scientific">Methylophilales bacterium HTCC2181</name>
    <dbReference type="NCBI Taxonomy" id="383631"/>
    <lineage>
        <taxon>Bacteria</taxon>
        <taxon>Pseudomonadati</taxon>
        <taxon>Pseudomonadota</taxon>
        <taxon>Betaproteobacteria</taxon>
        <taxon>Nitrosomonadales</taxon>
        <taxon>OM43 clade</taxon>
    </lineage>
</organism>
<name>A0P7A8_9PROT</name>
<protein>
    <submittedName>
        <fullName evidence="1">Uncharacterized protein</fullName>
    </submittedName>
</protein>
<dbReference type="Proteomes" id="UP000054262">
    <property type="component" value="Unassembled WGS sequence"/>
</dbReference>